<dbReference type="HOGENOM" id="CLU_1305519_0_0_1"/>
<keyword evidence="2" id="KW-1185">Reference proteome</keyword>
<evidence type="ECO:0000313" key="1">
    <source>
        <dbReference type="EMBL" id="KIM20925.1"/>
    </source>
</evidence>
<dbReference type="Proteomes" id="UP000054097">
    <property type="component" value="Unassembled WGS sequence"/>
</dbReference>
<reference evidence="2" key="2">
    <citation type="submission" date="2015-01" db="EMBL/GenBank/DDBJ databases">
        <title>Evolutionary Origins and Diversification of the Mycorrhizal Mutualists.</title>
        <authorList>
            <consortium name="DOE Joint Genome Institute"/>
            <consortium name="Mycorrhizal Genomics Consortium"/>
            <person name="Kohler A."/>
            <person name="Kuo A."/>
            <person name="Nagy L.G."/>
            <person name="Floudas D."/>
            <person name="Copeland A."/>
            <person name="Barry K.W."/>
            <person name="Cichocki N."/>
            <person name="Veneault-Fourrey C."/>
            <person name="LaButti K."/>
            <person name="Lindquist E.A."/>
            <person name="Lipzen A."/>
            <person name="Lundell T."/>
            <person name="Morin E."/>
            <person name="Murat C."/>
            <person name="Riley R."/>
            <person name="Ohm R."/>
            <person name="Sun H."/>
            <person name="Tunlid A."/>
            <person name="Henrissat B."/>
            <person name="Grigoriev I.V."/>
            <person name="Hibbett D.S."/>
            <person name="Martin F."/>
        </authorList>
    </citation>
    <scope>NUCLEOTIDE SEQUENCE [LARGE SCALE GENOMIC DNA]</scope>
    <source>
        <strain evidence="2">MAFF 305830</strain>
    </source>
</reference>
<organism evidence="1 2">
    <name type="scientific">Serendipita vermifera MAFF 305830</name>
    <dbReference type="NCBI Taxonomy" id="933852"/>
    <lineage>
        <taxon>Eukaryota</taxon>
        <taxon>Fungi</taxon>
        <taxon>Dikarya</taxon>
        <taxon>Basidiomycota</taxon>
        <taxon>Agaricomycotina</taxon>
        <taxon>Agaricomycetes</taxon>
        <taxon>Sebacinales</taxon>
        <taxon>Serendipitaceae</taxon>
        <taxon>Serendipita</taxon>
    </lineage>
</organism>
<reference evidence="1 2" key="1">
    <citation type="submission" date="2014-04" db="EMBL/GenBank/DDBJ databases">
        <authorList>
            <consortium name="DOE Joint Genome Institute"/>
            <person name="Kuo A."/>
            <person name="Zuccaro A."/>
            <person name="Kohler A."/>
            <person name="Nagy L.G."/>
            <person name="Floudas D."/>
            <person name="Copeland A."/>
            <person name="Barry K.W."/>
            <person name="Cichocki N."/>
            <person name="Veneault-Fourrey C."/>
            <person name="LaButti K."/>
            <person name="Lindquist E.A."/>
            <person name="Lipzen A."/>
            <person name="Lundell T."/>
            <person name="Morin E."/>
            <person name="Murat C."/>
            <person name="Sun H."/>
            <person name="Tunlid A."/>
            <person name="Henrissat B."/>
            <person name="Grigoriev I.V."/>
            <person name="Hibbett D.S."/>
            <person name="Martin F."/>
            <person name="Nordberg H.P."/>
            <person name="Cantor M.N."/>
            <person name="Hua S.X."/>
        </authorList>
    </citation>
    <scope>NUCLEOTIDE SEQUENCE [LARGE SCALE GENOMIC DNA]</scope>
    <source>
        <strain evidence="1 2">MAFF 305830</strain>
    </source>
</reference>
<evidence type="ECO:0000313" key="2">
    <source>
        <dbReference type="Proteomes" id="UP000054097"/>
    </source>
</evidence>
<dbReference type="AlphaFoldDB" id="A0A0C3A8F8"/>
<protein>
    <submittedName>
        <fullName evidence="1">Uncharacterized protein</fullName>
    </submittedName>
</protein>
<dbReference type="EMBL" id="KN824400">
    <property type="protein sequence ID" value="KIM20925.1"/>
    <property type="molecule type" value="Genomic_DNA"/>
</dbReference>
<sequence>MDKPFSLQRAEIELEPQPGTALKSVTQEDQCLDEFMAVVRKRIELEVQHLANLKQLRDSYDSSWKNSRIWPLISSFIDFCGNEISHLEEYISEATVCLDRIPDSPSPLQDGKDEFNAFEMPENLKLPYLEYSRCCELACSESSVWDLTQQPRTFASRFTHPLPENERAYRQAVVQQRQTAGLASKWYQDVFPEILENHQQRTESVKDILYKILTNQR</sequence>
<gene>
    <name evidence="1" type="ORF">M408DRAFT_29958</name>
</gene>
<accession>A0A0C3A8F8</accession>
<proteinExistence type="predicted"/>
<name>A0A0C3A8F8_SERVB</name>